<evidence type="ECO:0000256" key="11">
    <source>
        <dbReference type="ARBA" id="ARBA00023014"/>
    </source>
</evidence>
<evidence type="ECO:0000256" key="8">
    <source>
        <dbReference type="ARBA" id="ARBA00022691"/>
    </source>
</evidence>
<evidence type="ECO:0000256" key="12">
    <source>
        <dbReference type="ARBA" id="ARBA00023157"/>
    </source>
</evidence>
<evidence type="ECO:0000259" key="13">
    <source>
        <dbReference type="PROSITE" id="PS51918"/>
    </source>
</evidence>
<evidence type="ECO:0000256" key="1">
    <source>
        <dbReference type="ARBA" id="ARBA00001966"/>
    </source>
</evidence>
<dbReference type="GO" id="GO:0030488">
    <property type="term" value="P:tRNA methylation"/>
    <property type="evidence" value="ECO:0007669"/>
    <property type="project" value="InterPro"/>
</dbReference>
<protein>
    <recommendedName>
        <fullName evidence="13">Radical SAM core domain-containing protein</fullName>
    </recommendedName>
</protein>
<proteinExistence type="inferred from homology"/>
<keyword evidence="6" id="KW-0489">Methyltransferase</keyword>
<feature type="domain" description="Radical SAM core" evidence="13">
    <location>
        <begin position="109"/>
        <end position="342"/>
    </location>
</feature>
<dbReference type="HAMAP" id="MF_01849">
    <property type="entry name" value="RNA_methyltr_RlmN"/>
    <property type="match status" value="1"/>
</dbReference>
<dbReference type="InterPro" id="IPR040072">
    <property type="entry name" value="Methyltransferase_A"/>
</dbReference>
<comment type="caution">
    <text evidence="14">The sequence shown here is derived from an EMBL/GenBank/DDBJ whole genome shotgun (WGS) entry which is preliminary data.</text>
</comment>
<dbReference type="GO" id="GO:0008173">
    <property type="term" value="F:RNA methyltransferase activity"/>
    <property type="evidence" value="ECO:0007669"/>
    <property type="project" value="InterPro"/>
</dbReference>
<keyword evidence="8" id="KW-0949">S-adenosyl-L-methionine</keyword>
<evidence type="ECO:0000256" key="2">
    <source>
        <dbReference type="ARBA" id="ARBA00004496"/>
    </source>
</evidence>
<dbReference type="FunFam" id="3.20.20.70:FF:000014">
    <property type="entry name" value="Probable dual-specificity RNA methyltransferase RlmN"/>
    <property type="match status" value="1"/>
</dbReference>
<evidence type="ECO:0000256" key="6">
    <source>
        <dbReference type="ARBA" id="ARBA00022603"/>
    </source>
</evidence>
<dbReference type="NCBIfam" id="TIGR00048">
    <property type="entry name" value="rRNA_mod_RlmN"/>
    <property type="match status" value="1"/>
</dbReference>
<accession>E6Q1M8</accession>
<dbReference type="Gene3D" id="3.20.20.70">
    <property type="entry name" value="Aldolase class I"/>
    <property type="match status" value="1"/>
</dbReference>
<dbReference type="PROSITE" id="PS51918">
    <property type="entry name" value="RADICAL_SAM"/>
    <property type="match status" value="1"/>
</dbReference>
<keyword evidence="4" id="KW-0963">Cytoplasm</keyword>
<dbReference type="InterPro" id="IPR013785">
    <property type="entry name" value="Aldolase_TIM"/>
</dbReference>
<dbReference type="SMART" id="SM00729">
    <property type="entry name" value="Elp3"/>
    <property type="match status" value="1"/>
</dbReference>
<dbReference type="InterPro" id="IPR058240">
    <property type="entry name" value="rSAM_sf"/>
</dbReference>
<dbReference type="PIRSF" id="PIRSF006004">
    <property type="entry name" value="CHP00048"/>
    <property type="match status" value="1"/>
</dbReference>
<reference evidence="14" key="1">
    <citation type="submission" date="2009-10" db="EMBL/GenBank/DDBJ databases">
        <title>Diversity of trophic interactions inside an arsenic-rich microbial ecosystem.</title>
        <authorList>
            <person name="Bertin P.N."/>
            <person name="Heinrich-Salmeron A."/>
            <person name="Pelletier E."/>
            <person name="Goulhen-Chollet F."/>
            <person name="Arsene-Ploetze F."/>
            <person name="Gallien S."/>
            <person name="Calteau A."/>
            <person name="Vallenet D."/>
            <person name="Casiot C."/>
            <person name="Chane-Woon-Ming B."/>
            <person name="Giloteaux L."/>
            <person name="Barakat M."/>
            <person name="Bonnefoy V."/>
            <person name="Bruneel O."/>
            <person name="Chandler M."/>
            <person name="Cleiss J."/>
            <person name="Duran R."/>
            <person name="Elbaz-Poulichet F."/>
            <person name="Fonknechten N."/>
            <person name="Lauga B."/>
            <person name="Mornico D."/>
            <person name="Ortet P."/>
            <person name="Schaeffer C."/>
            <person name="Siguier P."/>
            <person name="Alexander Thil Smith A."/>
            <person name="Van Dorsselaer A."/>
            <person name="Weissenbach J."/>
            <person name="Medigue C."/>
            <person name="Le Paslier D."/>
        </authorList>
    </citation>
    <scope>NUCLEOTIDE SEQUENCE</scope>
</reference>
<comment type="subcellular location">
    <subcellularLocation>
        <location evidence="2">Cytoplasm</location>
    </subcellularLocation>
</comment>
<organism evidence="14">
    <name type="scientific">mine drainage metagenome</name>
    <dbReference type="NCBI Taxonomy" id="410659"/>
    <lineage>
        <taxon>unclassified sequences</taxon>
        <taxon>metagenomes</taxon>
        <taxon>ecological metagenomes</taxon>
    </lineage>
</organism>
<keyword evidence="12" id="KW-1015">Disulfide bond</keyword>
<name>E6Q1M8_9ZZZZ</name>
<keyword evidence="9" id="KW-0479">Metal-binding</keyword>
<comment type="cofactor">
    <cofactor evidence="1">
        <name>[4Fe-4S] cluster</name>
        <dbReference type="ChEBI" id="CHEBI:49883"/>
    </cofactor>
</comment>
<dbReference type="Pfam" id="PF04055">
    <property type="entry name" value="Radical_SAM"/>
    <property type="match status" value="1"/>
</dbReference>
<evidence type="ECO:0000256" key="5">
    <source>
        <dbReference type="ARBA" id="ARBA00022552"/>
    </source>
</evidence>
<dbReference type="GO" id="GO:0070475">
    <property type="term" value="P:rRNA base methylation"/>
    <property type="evidence" value="ECO:0007669"/>
    <property type="project" value="InterPro"/>
</dbReference>
<evidence type="ECO:0000256" key="7">
    <source>
        <dbReference type="ARBA" id="ARBA00022679"/>
    </source>
</evidence>
<dbReference type="GO" id="GO:0005737">
    <property type="term" value="C:cytoplasm"/>
    <property type="evidence" value="ECO:0007669"/>
    <property type="project" value="UniProtKB-SubCell"/>
</dbReference>
<dbReference type="SUPFAM" id="SSF102114">
    <property type="entry name" value="Radical SAM enzymes"/>
    <property type="match status" value="1"/>
</dbReference>
<gene>
    <name evidence="14" type="ORF">CARN4_0441</name>
</gene>
<keyword evidence="5" id="KW-0698">rRNA processing</keyword>
<dbReference type="InterPro" id="IPR004383">
    <property type="entry name" value="rRNA_lsu_MTrfase_RlmN/Cfr"/>
</dbReference>
<evidence type="ECO:0000256" key="9">
    <source>
        <dbReference type="ARBA" id="ARBA00022723"/>
    </source>
</evidence>
<dbReference type="InterPro" id="IPR007197">
    <property type="entry name" value="rSAM"/>
</dbReference>
<dbReference type="CDD" id="cd01335">
    <property type="entry name" value="Radical_SAM"/>
    <property type="match status" value="1"/>
</dbReference>
<dbReference type="InterPro" id="IPR027492">
    <property type="entry name" value="RNA_MTrfase_RlmN"/>
</dbReference>
<keyword evidence="3" id="KW-0004">4Fe-4S</keyword>
<keyword evidence="7" id="KW-0808">Transferase</keyword>
<dbReference type="PANTHER" id="PTHR30544:SF5">
    <property type="entry name" value="RADICAL SAM CORE DOMAIN-CONTAINING PROTEIN"/>
    <property type="match status" value="1"/>
</dbReference>
<evidence type="ECO:0000313" key="14">
    <source>
        <dbReference type="EMBL" id="CBI01088.1"/>
    </source>
</evidence>
<evidence type="ECO:0000256" key="4">
    <source>
        <dbReference type="ARBA" id="ARBA00022490"/>
    </source>
</evidence>
<evidence type="ECO:0000256" key="10">
    <source>
        <dbReference type="ARBA" id="ARBA00023004"/>
    </source>
</evidence>
<dbReference type="SFLD" id="SFLDG01062">
    <property type="entry name" value="methyltransferase_(Class_A)"/>
    <property type="match status" value="1"/>
</dbReference>
<evidence type="ECO:0000256" key="3">
    <source>
        <dbReference type="ARBA" id="ARBA00022485"/>
    </source>
</evidence>
<dbReference type="GO" id="GO:0046872">
    <property type="term" value="F:metal ion binding"/>
    <property type="evidence" value="ECO:0007669"/>
    <property type="project" value="UniProtKB-KW"/>
</dbReference>
<dbReference type="Gene3D" id="1.10.150.530">
    <property type="match status" value="1"/>
</dbReference>
<keyword evidence="11" id="KW-0411">Iron-sulfur</keyword>
<dbReference type="PANTHER" id="PTHR30544">
    <property type="entry name" value="23S RRNA METHYLTRANSFERASE"/>
    <property type="match status" value="1"/>
</dbReference>
<keyword evidence="10" id="KW-0408">Iron</keyword>
<sequence length="367" mass="40817">MYRDPKAIWLREVVGRAGFVTPEAFSAEFELKPYRIEQLYRAAMRELLEGVDEVTTLPLDLRARLRERGVRFSCVEPVVVQRSNDGQTTKALLGLRDGKQVEAVLMEHREGRTTVCISSQAGCAFACAFCSTGQAGFSRHLTATEIADQARFFARELKARGKKITNIVFMGMGEPFHNYDAVMEAVALLHDPNGMGIGHRHITISTVGWVDRIEDFTNEHLQVNLAISLHAPDDETRGSIMPVNRRHDIAELMAACERYVAATKRKVFFEYVMLAGTNDSDQHARALAALMRGHLYHVNLIPYNATPDAPFQGSSDERVWKFAKILEDAGVPSTVRHNMGTDISAACGQLRAETQPKAQKLAAAPTF</sequence>
<dbReference type="AlphaFoldDB" id="E6Q1M8"/>
<dbReference type="GO" id="GO:0051539">
    <property type="term" value="F:4 iron, 4 sulfur cluster binding"/>
    <property type="evidence" value="ECO:0007669"/>
    <property type="project" value="UniProtKB-KW"/>
</dbReference>
<dbReference type="EMBL" id="CABO01000013">
    <property type="protein sequence ID" value="CBI01088.1"/>
    <property type="molecule type" value="Genomic_DNA"/>
</dbReference>
<dbReference type="InterPro" id="IPR006638">
    <property type="entry name" value="Elp3/MiaA/NifB-like_rSAM"/>
</dbReference>
<dbReference type="SFLD" id="SFLDF00275">
    <property type="entry name" value="adenosine_C2_methyltransferase"/>
    <property type="match status" value="1"/>
</dbReference>
<dbReference type="SFLD" id="SFLDS00029">
    <property type="entry name" value="Radical_SAM"/>
    <property type="match status" value="1"/>
</dbReference>